<keyword evidence="5" id="KW-1185">Reference proteome</keyword>
<reference evidence="4 5" key="2">
    <citation type="submission" date="2016-05" db="EMBL/GenBank/DDBJ databases">
        <authorList>
            <person name="Naeem Raeece"/>
        </authorList>
    </citation>
    <scope>NUCLEOTIDE SEQUENCE [LARGE SCALE GENOMIC DNA]</scope>
</reference>
<reference evidence="3" key="1">
    <citation type="submission" date="2016-05" db="EMBL/GenBank/DDBJ databases">
        <authorList>
            <person name="Lavstsen T."/>
            <person name="Jespersen J.S."/>
        </authorList>
    </citation>
    <scope>NUCLEOTIDE SEQUENCE [LARGE SCALE GENOMIC DNA]</scope>
</reference>
<evidence type="ECO:0000313" key="3">
    <source>
        <dbReference type="EMBL" id="SBT41967.1"/>
    </source>
</evidence>
<organism evidence="3 4">
    <name type="scientific">Plasmodium ovale wallikeri</name>
    <dbReference type="NCBI Taxonomy" id="864142"/>
    <lineage>
        <taxon>Eukaryota</taxon>
        <taxon>Sar</taxon>
        <taxon>Alveolata</taxon>
        <taxon>Apicomplexa</taxon>
        <taxon>Aconoidasida</taxon>
        <taxon>Haemosporida</taxon>
        <taxon>Plasmodiidae</taxon>
        <taxon>Plasmodium</taxon>
        <taxon>Plasmodium (Plasmodium)</taxon>
    </lineage>
</organism>
<evidence type="ECO:0000256" key="1">
    <source>
        <dbReference type="SAM" id="Phobius"/>
    </source>
</evidence>
<evidence type="ECO:0000313" key="2">
    <source>
        <dbReference type="EMBL" id="SBT41548.1"/>
    </source>
</evidence>
<feature type="transmembrane region" description="Helical" evidence="1">
    <location>
        <begin position="57"/>
        <end position="77"/>
    </location>
</feature>
<keyword evidence="1" id="KW-0812">Transmembrane</keyword>
<dbReference type="EMBL" id="FLRE01000163">
    <property type="protein sequence ID" value="SBT41967.1"/>
    <property type="molecule type" value="Genomic_DNA"/>
</dbReference>
<name>A0A1A8ZDK1_PLAOA</name>
<sequence>MQRPSRRRIMSKWSEITAEVLTKCEILSSILHCVGDTFYYLYLTTLLCKRRGGGGESLIAGTCTFISMNAYVHMLYVPPKNLRQKRDAKY</sequence>
<dbReference type="EMBL" id="FLRD01000120">
    <property type="protein sequence ID" value="SBT41548.1"/>
    <property type="molecule type" value="Genomic_DNA"/>
</dbReference>
<keyword evidence="1" id="KW-1133">Transmembrane helix</keyword>
<feature type="transmembrane region" description="Helical" evidence="1">
    <location>
        <begin position="20"/>
        <end position="42"/>
    </location>
</feature>
<dbReference type="Proteomes" id="UP000078550">
    <property type="component" value="Unassembled WGS sequence"/>
</dbReference>
<dbReference type="AlphaFoldDB" id="A0A1A8ZDK1"/>
<evidence type="ECO:0000313" key="4">
    <source>
        <dbReference type="Proteomes" id="UP000078550"/>
    </source>
</evidence>
<proteinExistence type="predicted"/>
<protein>
    <submittedName>
        <fullName evidence="3">Uncharacterized protein</fullName>
    </submittedName>
</protein>
<dbReference type="Proteomes" id="UP000078555">
    <property type="component" value="Unassembled WGS sequence"/>
</dbReference>
<keyword evidence="1" id="KW-0472">Membrane</keyword>
<accession>A0A1A8ZDK1</accession>
<evidence type="ECO:0000313" key="5">
    <source>
        <dbReference type="Proteomes" id="UP000078555"/>
    </source>
</evidence>
<gene>
    <name evidence="2" type="ORF">POVWA1_044180</name>
    <name evidence="3" type="ORF">POVWA2_042780</name>
</gene>